<dbReference type="AlphaFoldDB" id="A0A8S0X5T1"/>
<evidence type="ECO:0000313" key="2">
    <source>
        <dbReference type="Proteomes" id="UP000467700"/>
    </source>
</evidence>
<comment type="caution">
    <text evidence="1">The sequence shown here is derived from an EMBL/GenBank/DDBJ whole genome shotgun (WGS) entry which is preliminary data.</text>
</comment>
<protein>
    <submittedName>
        <fullName evidence="1">Uncharacterized protein</fullName>
    </submittedName>
</protein>
<name>A0A8S0X5T1_CYCAE</name>
<accession>A0A8S0X5T1</accession>
<dbReference type="InterPro" id="IPR008979">
    <property type="entry name" value="Galactose-bd-like_sf"/>
</dbReference>
<organism evidence="1 2">
    <name type="scientific">Cyclocybe aegerita</name>
    <name type="common">Black poplar mushroom</name>
    <name type="synonym">Agrocybe aegerita</name>
    <dbReference type="NCBI Taxonomy" id="1973307"/>
    <lineage>
        <taxon>Eukaryota</taxon>
        <taxon>Fungi</taxon>
        <taxon>Dikarya</taxon>
        <taxon>Basidiomycota</taxon>
        <taxon>Agaricomycotina</taxon>
        <taxon>Agaricomycetes</taxon>
        <taxon>Agaricomycetidae</taxon>
        <taxon>Agaricales</taxon>
        <taxon>Agaricineae</taxon>
        <taxon>Bolbitiaceae</taxon>
        <taxon>Cyclocybe</taxon>
    </lineage>
</organism>
<sequence length="158" mass="17603">MTGGELSSLINEETSIKVSSTLEKANGKRNLIDGSPETCWTSQQSFRNIQGLPQFIQLGFTNRVIPKRVSITFQGGFVGTRCAICIPTDESGKKDWRPFTTIFPEDVNRRQMFELVPSQPDLLTEGVIALKLVFEESSDFFGRITVYDVAVEGSSARF</sequence>
<dbReference type="Gene3D" id="2.60.120.260">
    <property type="entry name" value="Galactose-binding domain-like"/>
    <property type="match status" value="1"/>
</dbReference>
<dbReference type="SUPFAM" id="SSF49785">
    <property type="entry name" value="Galactose-binding domain-like"/>
    <property type="match status" value="1"/>
</dbReference>
<dbReference type="EMBL" id="CACVBS010000065">
    <property type="protein sequence ID" value="CAA7268042.1"/>
    <property type="molecule type" value="Genomic_DNA"/>
</dbReference>
<proteinExistence type="predicted"/>
<keyword evidence="2" id="KW-1185">Reference proteome</keyword>
<evidence type="ECO:0000313" key="1">
    <source>
        <dbReference type="EMBL" id="CAA7268042.1"/>
    </source>
</evidence>
<dbReference type="Proteomes" id="UP000467700">
    <property type="component" value="Unassembled WGS sequence"/>
</dbReference>
<dbReference type="OrthoDB" id="10052260at2759"/>
<reference evidence="1 2" key="1">
    <citation type="submission" date="2020-01" db="EMBL/GenBank/DDBJ databases">
        <authorList>
            <person name="Gupta K D."/>
        </authorList>
    </citation>
    <scope>NUCLEOTIDE SEQUENCE [LARGE SCALE GENOMIC DNA]</scope>
</reference>
<gene>
    <name evidence="1" type="ORF">AAE3_LOCUS10315</name>
</gene>